<dbReference type="InterPro" id="IPR027038">
    <property type="entry name" value="RanGap"/>
</dbReference>
<dbReference type="GO" id="GO:0006913">
    <property type="term" value="P:nucleocytoplasmic transport"/>
    <property type="evidence" value="ECO:0007669"/>
    <property type="project" value="TreeGrafter"/>
</dbReference>
<name>A0A816D4V5_ADIRI</name>
<dbReference type="PANTHER" id="PTHR24113:SF15">
    <property type="entry name" value="NACHT DOMAIN-CONTAINING PROTEIN"/>
    <property type="match status" value="1"/>
</dbReference>
<dbReference type="SUPFAM" id="SSF52047">
    <property type="entry name" value="RNI-like"/>
    <property type="match status" value="1"/>
</dbReference>
<dbReference type="Gene3D" id="3.80.10.10">
    <property type="entry name" value="Ribonuclease Inhibitor"/>
    <property type="match status" value="1"/>
</dbReference>
<comment type="caution">
    <text evidence="2">The sequence shown here is derived from an EMBL/GenBank/DDBJ whole genome shotgun (WGS) entry which is preliminary data.</text>
</comment>
<dbReference type="GO" id="GO:0005829">
    <property type="term" value="C:cytosol"/>
    <property type="evidence" value="ECO:0007669"/>
    <property type="project" value="TreeGrafter"/>
</dbReference>
<feature type="non-terminal residue" evidence="2">
    <location>
        <position position="1"/>
    </location>
</feature>
<dbReference type="InterPro" id="IPR001611">
    <property type="entry name" value="Leu-rich_rpt"/>
</dbReference>
<sequence>MWTFLTLPVEIVWRILDHVTPYTLICSVPNVCKRLDRILSTYQPYQELTVLDFSSNDAGPKGAQCLSKALWNNSTLTTLHLFYNAMGDEGAQYLSNGIRSNLVISPSLFKTTMRSSIPTLTTLNVSANRIKRRGAQYF</sequence>
<dbReference type="GO" id="GO:0005096">
    <property type="term" value="F:GTPase activator activity"/>
    <property type="evidence" value="ECO:0007669"/>
    <property type="project" value="InterPro"/>
</dbReference>
<evidence type="ECO:0000259" key="1">
    <source>
        <dbReference type="PROSITE" id="PS50181"/>
    </source>
</evidence>
<organism evidence="2 3">
    <name type="scientific">Adineta ricciae</name>
    <name type="common">Rotifer</name>
    <dbReference type="NCBI Taxonomy" id="249248"/>
    <lineage>
        <taxon>Eukaryota</taxon>
        <taxon>Metazoa</taxon>
        <taxon>Spiralia</taxon>
        <taxon>Gnathifera</taxon>
        <taxon>Rotifera</taxon>
        <taxon>Eurotatoria</taxon>
        <taxon>Bdelloidea</taxon>
        <taxon>Adinetida</taxon>
        <taxon>Adinetidae</taxon>
        <taxon>Adineta</taxon>
    </lineage>
</organism>
<proteinExistence type="predicted"/>
<dbReference type="InterPro" id="IPR032675">
    <property type="entry name" value="LRR_dom_sf"/>
</dbReference>
<evidence type="ECO:0000313" key="3">
    <source>
        <dbReference type="Proteomes" id="UP000663828"/>
    </source>
</evidence>
<dbReference type="InterPro" id="IPR036047">
    <property type="entry name" value="F-box-like_dom_sf"/>
</dbReference>
<keyword evidence="3" id="KW-1185">Reference proteome</keyword>
<dbReference type="GO" id="GO:0005634">
    <property type="term" value="C:nucleus"/>
    <property type="evidence" value="ECO:0007669"/>
    <property type="project" value="TreeGrafter"/>
</dbReference>
<dbReference type="Pfam" id="PF13516">
    <property type="entry name" value="LRR_6"/>
    <property type="match status" value="3"/>
</dbReference>
<gene>
    <name evidence="2" type="ORF">XAT740_LOCUS52074</name>
</gene>
<dbReference type="GO" id="GO:0031267">
    <property type="term" value="F:small GTPase binding"/>
    <property type="evidence" value="ECO:0007669"/>
    <property type="project" value="TreeGrafter"/>
</dbReference>
<dbReference type="EMBL" id="CAJNOR010008470">
    <property type="protein sequence ID" value="CAF1633558.1"/>
    <property type="molecule type" value="Genomic_DNA"/>
</dbReference>
<dbReference type="SUPFAM" id="SSF81383">
    <property type="entry name" value="F-box domain"/>
    <property type="match status" value="1"/>
</dbReference>
<evidence type="ECO:0000313" key="2">
    <source>
        <dbReference type="EMBL" id="CAF1633558.1"/>
    </source>
</evidence>
<feature type="domain" description="F-box" evidence="1">
    <location>
        <begin position="1"/>
        <end position="48"/>
    </location>
</feature>
<dbReference type="PANTHER" id="PTHR24113">
    <property type="entry name" value="RAN GTPASE-ACTIVATING PROTEIN 1"/>
    <property type="match status" value="1"/>
</dbReference>
<accession>A0A816D4V5</accession>
<dbReference type="PROSITE" id="PS50181">
    <property type="entry name" value="FBOX"/>
    <property type="match status" value="1"/>
</dbReference>
<dbReference type="GO" id="GO:0048471">
    <property type="term" value="C:perinuclear region of cytoplasm"/>
    <property type="evidence" value="ECO:0007669"/>
    <property type="project" value="TreeGrafter"/>
</dbReference>
<dbReference type="Proteomes" id="UP000663828">
    <property type="component" value="Unassembled WGS sequence"/>
</dbReference>
<protein>
    <recommendedName>
        <fullName evidence="1">F-box domain-containing protein</fullName>
    </recommendedName>
</protein>
<dbReference type="SMART" id="SM00368">
    <property type="entry name" value="LRR_RI"/>
    <property type="match status" value="2"/>
</dbReference>
<dbReference type="AlphaFoldDB" id="A0A816D4V5"/>
<reference evidence="2" key="1">
    <citation type="submission" date="2021-02" db="EMBL/GenBank/DDBJ databases">
        <authorList>
            <person name="Nowell W R."/>
        </authorList>
    </citation>
    <scope>NUCLEOTIDE SEQUENCE</scope>
</reference>
<dbReference type="InterPro" id="IPR001810">
    <property type="entry name" value="F-box_dom"/>
</dbReference>